<dbReference type="GO" id="GO:0006281">
    <property type="term" value="P:DNA repair"/>
    <property type="evidence" value="ECO:0007669"/>
    <property type="project" value="UniProtKB-KW"/>
</dbReference>
<keyword evidence="1" id="KW-0547">Nucleotide-binding</keyword>
<dbReference type="InterPro" id="IPR010285">
    <property type="entry name" value="DNA_helicase_pif1-like_DEAD"/>
</dbReference>
<dbReference type="Gene3D" id="3.40.50.300">
    <property type="entry name" value="P-loop containing nucleotide triphosphate hydrolases"/>
    <property type="match status" value="1"/>
</dbReference>
<dbReference type="EMBL" id="MU825396">
    <property type="protein sequence ID" value="KAJ7394573.1"/>
    <property type="molecule type" value="Genomic_DNA"/>
</dbReference>
<keyword evidence="1" id="KW-0227">DNA damage</keyword>
<comment type="cofactor">
    <cofactor evidence="1">
        <name>Mg(2+)</name>
        <dbReference type="ChEBI" id="CHEBI:18420"/>
    </cofactor>
</comment>
<dbReference type="GO" id="GO:0016787">
    <property type="term" value="F:hydrolase activity"/>
    <property type="evidence" value="ECO:0007669"/>
    <property type="project" value="UniProtKB-KW"/>
</dbReference>
<dbReference type="Proteomes" id="UP001163046">
    <property type="component" value="Unassembled WGS sequence"/>
</dbReference>
<evidence type="ECO:0000313" key="3">
    <source>
        <dbReference type="EMBL" id="KAJ7394573.1"/>
    </source>
</evidence>
<keyword evidence="1" id="KW-0234">DNA repair</keyword>
<dbReference type="GO" id="GO:0043139">
    <property type="term" value="F:5'-3' DNA helicase activity"/>
    <property type="evidence" value="ECO:0007669"/>
    <property type="project" value="UniProtKB-EC"/>
</dbReference>
<keyword evidence="1" id="KW-0378">Hydrolase</keyword>
<dbReference type="Pfam" id="PF05970">
    <property type="entry name" value="PIF1"/>
    <property type="match status" value="1"/>
</dbReference>
<evidence type="ECO:0000259" key="2">
    <source>
        <dbReference type="Pfam" id="PF05970"/>
    </source>
</evidence>
<dbReference type="SUPFAM" id="SSF52540">
    <property type="entry name" value="P-loop containing nucleoside triphosphate hydrolases"/>
    <property type="match status" value="1"/>
</dbReference>
<comment type="similarity">
    <text evidence="1">Belongs to the helicase family.</text>
</comment>
<proteinExistence type="inferred from homology"/>
<dbReference type="GO" id="GO:0000723">
    <property type="term" value="P:telomere maintenance"/>
    <property type="evidence" value="ECO:0007669"/>
    <property type="project" value="InterPro"/>
</dbReference>
<organism evidence="3 4">
    <name type="scientific">Desmophyllum pertusum</name>
    <dbReference type="NCBI Taxonomy" id="174260"/>
    <lineage>
        <taxon>Eukaryota</taxon>
        <taxon>Metazoa</taxon>
        <taxon>Cnidaria</taxon>
        <taxon>Anthozoa</taxon>
        <taxon>Hexacorallia</taxon>
        <taxon>Scleractinia</taxon>
        <taxon>Caryophylliina</taxon>
        <taxon>Caryophylliidae</taxon>
        <taxon>Desmophyllum</taxon>
    </lineage>
</organism>
<keyword evidence="1" id="KW-0347">Helicase</keyword>
<evidence type="ECO:0000256" key="1">
    <source>
        <dbReference type="RuleBase" id="RU363044"/>
    </source>
</evidence>
<comment type="caution">
    <text evidence="3">The sequence shown here is derived from an EMBL/GenBank/DDBJ whole genome shotgun (WGS) entry which is preliminary data.</text>
</comment>
<protein>
    <recommendedName>
        <fullName evidence="1">ATP-dependent DNA helicase</fullName>
        <ecNumber evidence="1">5.6.2.3</ecNumber>
    </recommendedName>
</protein>
<keyword evidence="1" id="KW-0233">DNA recombination</keyword>
<dbReference type="AlphaFoldDB" id="A0A9X0DDB6"/>
<keyword evidence="4" id="KW-1185">Reference proteome</keyword>
<feature type="domain" description="DNA helicase Pif1-like DEAD-box helicase" evidence="2">
    <location>
        <begin position="10"/>
        <end position="127"/>
    </location>
</feature>
<reference evidence="3" key="1">
    <citation type="submission" date="2023-01" db="EMBL/GenBank/DDBJ databases">
        <title>Genome assembly of the deep-sea coral Lophelia pertusa.</title>
        <authorList>
            <person name="Herrera S."/>
            <person name="Cordes E."/>
        </authorList>
    </citation>
    <scope>NUCLEOTIDE SEQUENCE</scope>
    <source>
        <strain evidence="3">USNM1676648</strain>
        <tissue evidence="3">Polyp</tissue>
    </source>
</reference>
<keyword evidence="1" id="KW-0067">ATP-binding</keyword>
<name>A0A9X0DDB6_9CNID</name>
<dbReference type="GO" id="GO:0006310">
    <property type="term" value="P:DNA recombination"/>
    <property type="evidence" value="ECO:0007669"/>
    <property type="project" value="UniProtKB-KW"/>
</dbReference>
<comment type="catalytic activity">
    <reaction evidence="1">
        <text>ATP + H2O = ADP + phosphate + H(+)</text>
        <dbReference type="Rhea" id="RHEA:13065"/>
        <dbReference type="ChEBI" id="CHEBI:15377"/>
        <dbReference type="ChEBI" id="CHEBI:15378"/>
        <dbReference type="ChEBI" id="CHEBI:30616"/>
        <dbReference type="ChEBI" id="CHEBI:43474"/>
        <dbReference type="ChEBI" id="CHEBI:456216"/>
        <dbReference type="EC" id="5.6.2.3"/>
    </reaction>
</comment>
<dbReference type="InterPro" id="IPR027417">
    <property type="entry name" value="P-loop_NTPase"/>
</dbReference>
<sequence length="255" mass="28864">MVVARAASMPHCVSRIKAADTIIWDEAGMSSRRIFELVNAIHHEVAEEEEANKPFASKQVIIVGEFLQLRAVPGTFDDGEFMFYSKLFEKVITHRFELKTMMRQNLADQTFINALKELRLGICSAETEAFLESLNRDLEGEAVDIYFTKLSVQLHNQEALFKMPGELIASDAIDEENVTGISCPADMKLLIKPNAKVMIVWNVSEKVKNGTAGKLVGVKDDKLEVEVEKVGRVFLKRETWYVYLYICSQRLIDQG</sequence>
<gene>
    <name evidence="3" type="ORF">OS493_000390</name>
</gene>
<dbReference type="EC" id="5.6.2.3" evidence="1"/>
<dbReference type="GO" id="GO:0005524">
    <property type="term" value="F:ATP binding"/>
    <property type="evidence" value="ECO:0007669"/>
    <property type="project" value="UniProtKB-KW"/>
</dbReference>
<evidence type="ECO:0000313" key="4">
    <source>
        <dbReference type="Proteomes" id="UP001163046"/>
    </source>
</evidence>
<dbReference type="OrthoDB" id="5989997at2759"/>
<dbReference type="PANTHER" id="PTHR47642">
    <property type="entry name" value="ATP-DEPENDENT DNA HELICASE"/>
    <property type="match status" value="1"/>
</dbReference>
<dbReference type="InterPro" id="IPR051055">
    <property type="entry name" value="PIF1_helicase"/>
</dbReference>
<accession>A0A9X0DDB6</accession>